<name>A0ABU3CSM2_9FLAO</name>
<reference evidence="1 2" key="1">
    <citation type="submission" date="2023-09" db="EMBL/GenBank/DDBJ databases">
        <authorList>
            <person name="Rey-Velasco X."/>
        </authorList>
    </citation>
    <scope>NUCLEOTIDE SEQUENCE [LARGE SCALE GENOMIC DNA]</scope>
    <source>
        <strain evidence="1 2">F297</strain>
    </source>
</reference>
<keyword evidence="2" id="KW-1185">Reference proteome</keyword>
<protein>
    <submittedName>
        <fullName evidence="1">Uncharacterized protein</fullName>
    </submittedName>
</protein>
<proteinExistence type="predicted"/>
<dbReference type="EMBL" id="JAVRHP010000013">
    <property type="protein sequence ID" value="MDT0649359.1"/>
    <property type="molecule type" value="Genomic_DNA"/>
</dbReference>
<evidence type="ECO:0000313" key="1">
    <source>
        <dbReference type="EMBL" id="MDT0649359.1"/>
    </source>
</evidence>
<evidence type="ECO:0000313" key="2">
    <source>
        <dbReference type="Proteomes" id="UP001248819"/>
    </source>
</evidence>
<gene>
    <name evidence="1" type="ORF">RM529_04345</name>
</gene>
<sequence>MKLPMVNKIAILIIMAVLGLTAIFMVTVDNRKQPPANFVAEYEILEKWQLPDILEEVSGIAWLDDSKLVCVQDEDGII</sequence>
<dbReference type="Proteomes" id="UP001248819">
    <property type="component" value="Unassembled WGS sequence"/>
</dbReference>
<feature type="non-terminal residue" evidence="1">
    <location>
        <position position="78"/>
    </location>
</feature>
<organism evidence="1 2">
    <name type="scientific">Autumnicola edwardsiae</name>
    <dbReference type="NCBI Taxonomy" id="3075594"/>
    <lineage>
        <taxon>Bacteria</taxon>
        <taxon>Pseudomonadati</taxon>
        <taxon>Bacteroidota</taxon>
        <taxon>Flavobacteriia</taxon>
        <taxon>Flavobacteriales</taxon>
        <taxon>Flavobacteriaceae</taxon>
        <taxon>Autumnicola</taxon>
    </lineage>
</organism>
<comment type="caution">
    <text evidence="1">The sequence shown here is derived from an EMBL/GenBank/DDBJ whole genome shotgun (WGS) entry which is preliminary data.</text>
</comment>
<accession>A0ABU3CSM2</accession>